<dbReference type="InterPro" id="IPR036388">
    <property type="entry name" value="WH-like_DNA-bd_sf"/>
</dbReference>
<name>A0ABD4Z878_9CREN</name>
<sequence>MGKLLLINCVDDVDRVFRYVGVDENTEVALVGYRCRGSGYKILAADPRDLPGSVANVVSLAKGFNNIKIVLFGEESFQSAVLLLAYTVLTSVEDLIGLGVSPIVSVVSGRVYEYELRPRLCIGGLRGLSILRSLGGGCVDSYEVSLSTDIPVSTVRRRLSSLVRQGLAYSVKKGRRNIYCLTEVGKAFAKL</sequence>
<dbReference type="AlphaFoldDB" id="A0ABD4Z878"/>
<dbReference type="Proteomes" id="UP001529235">
    <property type="component" value="Unassembled WGS sequence"/>
</dbReference>
<dbReference type="InterPro" id="IPR005471">
    <property type="entry name" value="Tscrpt_reg_IclR_N"/>
</dbReference>
<organism evidence="2 3">
    <name type="scientific">Ignisphaera cupida</name>
    <dbReference type="NCBI Taxonomy" id="3050454"/>
    <lineage>
        <taxon>Archaea</taxon>
        <taxon>Thermoproteota</taxon>
        <taxon>Thermoprotei</taxon>
        <taxon>Desulfurococcales</taxon>
        <taxon>Desulfurococcaceae</taxon>
        <taxon>Ignisphaera</taxon>
    </lineage>
</organism>
<dbReference type="Pfam" id="PF09339">
    <property type="entry name" value="HTH_IclR"/>
    <property type="match status" value="1"/>
</dbReference>
<dbReference type="EMBL" id="JASNVW010000008">
    <property type="protein sequence ID" value="MDK6029405.1"/>
    <property type="molecule type" value="Genomic_DNA"/>
</dbReference>
<evidence type="ECO:0000313" key="3">
    <source>
        <dbReference type="Proteomes" id="UP001529235"/>
    </source>
</evidence>
<keyword evidence="3" id="KW-1185">Reference proteome</keyword>
<protein>
    <submittedName>
        <fullName evidence="2">Winged helix-turn-helix domain-containing protein</fullName>
    </submittedName>
</protein>
<dbReference type="InterPro" id="IPR036390">
    <property type="entry name" value="WH_DNA-bd_sf"/>
</dbReference>
<dbReference type="RefSeq" id="WP_285274391.1">
    <property type="nucleotide sequence ID" value="NZ_JASNVW010000008.1"/>
</dbReference>
<proteinExistence type="predicted"/>
<accession>A0ABD4Z878</accession>
<evidence type="ECO:0000259" key="1">
    <source>
        <dbReference type="Pfam" id="PF09339"/>
    </source>
</evidence>
<dbReference type="SUPFAM" id="SSF46785">
    <property type="entry name" value="Winged helix' DNA-binding domain"/>
    <property type="match status" value="1"/>
</dbReference>
<dbReference type="InterPro" id="IPR011991">
    <property type="entry name" value="ArsR-like_HTH"/>
</dbReference>
<evidence type="ECO:0000313" key="2">
    <source>
        <dbReference type="EMBL" id="MDK6029405.1"/>
    </source>
</evidence>
<dbReference type="Gene3D" id="1.10.10.10">
    <property type="entry name" value="Winged helix-like DNA-binding domain superfamily/Winged helix DNA-binding domain"/>
    <property type="match status" value="1"/>
</dbReference>
<gene>
    <name evidence="2" type="ORF">QPL79_08520</name>
</gene>
<reference evidence="2 3" key="1">
    <citation type="submission" date="2023-05" db="EMBL/GenBank/DDBJ databases">
        <title>A new hyperthermophilic archaea 'Ignisphaera cupida' sp. nov. and description of the family 'Ignisphaeraceae' fam. nov.</title>
        <authorList>
            <person name="Podosokorskaya O.A."/>
            <person name="Elcheninov A.G."/>
            <person name="Klukina A."/>
            <person name="Merkel A.Y."/>
        </authorList>
    </citation>
    <scope>NUCLEOTIDE SEQUENCE [LARGE SCALE GENOMIC DNA]</scope>
    <source>
        <strain evidence="2 3">4213-co</strain>
    </source>
</reference>
<dbReference type="CDD" id="cd00090">
    <property type="entry name" value="HTH_ARSR"/>
    <property type="match status" value="1"/>
</dbReference>
<comment type="caution">
    <text evidence="2">The sequence shown here is derived from an EMBL/GenBank/DDBJ whole genome shotgun (WGS) entry which is preliminary data.</text>
</comment>
<feature type="domain" description="HTH iclR-type" evidence="1">
    <location>
        <begin position="126"/>
        <end position="169"/>
    </location>
</feature>